<reference evidence="3" key="1">
    <citation type="submission" date="2023-03" db="EMBL/GenBank/DDBJ databases">
        <title>Massive genome expansion in bonnet fungi (Mycena s.s.) driven by repeated elements and novel gene families across ecological guilds.</title>
        <authorList>
            <consortium name="Lawrence Berkeley National Laboratory"/>
            <person name="Harder C.B."/>
            <person name="Miyauchi S."/>
            <person name="Viragh M."/>
            <person name="Kuo A."/>
            <person name="Thoen E."/>
            <person name="Andreopoulos B."/>
            <person name="Lu D."/>
            <person name="Skrede I."/>
            <person name="Drula E."/>
            <person name="Henrissat B."/>
            <person name="Morin E."/>
            <person name="Kohler A."/>
            <person name="Barry K."/>
            <person name="LaButti K."/>
            <person name="Morin E."/>
            <person name="Salamov A."/>
            <person name="Lipzen A."/>
            <person name="Mereny Z."/>
            <person name="Hegedus B."/>
            <person name="Baldrian P."/>
            <person name="Stursova M."/>
            <person name="Weitz H."/>
            <person name="Taylor A."/>
            <person name="Grigoriev I.V."/>
            <person name="Nagy L.G."/>
            <person name="Martin F."/>
            <person name="Kauserud H."/>
        </authorList>
    </citation>
    <scope>NUCLEOTIDE SEQUENCE</scope>
    <source>
        <strain evidence="3">CBHHK188m</strain>
    </source>
</reference>
<evidence type="ECO:0000256" key="2">
    <source>
        <dbReference type="SAM" id="Phobius"/>
    </source>
</evidence>
<dbReference type="Proteomes" id="UP001215280">
    <property type="component" value="Unassembled WGS sequence"/>
</dbReference>
<keyword evidence="2" id="KW-1133">Transmembrane helix</keyword>
<sequence>MTVDEQRSLFRKFSAHPQLCGAFTRSWSCLGAPVRAEGRLGVSIPGLRILQSEPGDPSESTDDRLWIPPPNFLSVDAVAILDRGTLIRMLQLTIAHHHDFKAEGVAHSNSSPSPVHREEDGADGGHQALCPACQDRLKLASLSRPSHNVAGTYALLAIWLLLVFFMTWHRTQIPNSMVDLHLHRHWHLERIGVFHIPSVTIYHHDDESIILFAPLGLEFDADQRRSNPYDITGNLKVARPQRAVEDGCRICEFAVSPVRLQCYRPHIHDCSTAPPATGLFPTCSAPRTLPPPTPRIMRTSARARPHRPARHPTAVLAGTTLRRGDSAPCLAYAAACDAALATSLMHLLLACLANVGSWAATAMI</sequence>
<accession>A0AAD7KD73</accession>
<organism evidence="3 4">
    <name type="scientific">Mycena maculata</name>
    <dbReference type="NCBI Taxonomy" id="230809"/>
    <lineage>
        <taxon>Eukaryota</taxon>
        <taxon>Fungi</taxon>
        <taxon>Dikarya</taxon>
        <taxon>Basidiomycota</taxon>
        <taxon>Agaricomycotina</taxon>
        <taxon>Agaricomycetes</taxon>
        <taxon>Agaricomycetidae</taxon>
        <taxon>Agaricales</taxon>
        <taxon>Marasmiineae</taxon>
        <taxon>Mycenaceae</taxon>
        <taxon>Mycena</taxon>
    </lineage>
</organism>
<keyword evidence="2" id="KW-0472">Membrane</keyword>
<gene>
    <name evidence="3" type="ORF">DFH07DRAFT_1010196</name>
</gene>
<evidence type="ECO:0000313" key="4">
    <source>
        <dbReference type="Proteomes" id="UP001215280"/>
    </source>
</evidence>
<evidence type="ECO:0000256" key="1">
    <source>
        <dbReference type="SAM" id="MobiDB-lite"/>
    </source>
</evidence>
<keyword evidence="2" id="KW-0812">Transmembrane</keyword>
<keyword evidence="4" id="KW-1185">Reference proteome</keyword>
<dbReference type="EMBL" id="JARJLG010000003">
    <property type="protein sequence ID" value="KAJ7782304.1"/>
    <property type="molecule type" value="Genomic_DNA"/>
</dbReference>
<proteinExistence type="predicted"/>
<name>A0AAD7KD73_9AGAR</name>
<evidence type="ECO:0000313" key="3">
    <source>
        <dbReference type="EMBL" id="KAJ7782304.1"/>
    </source>
</evidence>
<comment type="caution">
    <text evidence="3">The sequence shown here is derived from an EMBL/GenBank/DDBJ whole genome shotgun (WGS) entry which is preliminary data.</text>
</comment>
<feature type="transmembrane region" description="Helical" evidence="2">
    <location>
        <begin position="150"/>
        <end position="168"/>
    </location>
</feature>
<feature type="region of interest" description="Disordered" evidence="1">
    <location>
        <begin position="103"/>
        <end position="124"/>
    </location>
</feature>
<protein>
    <submittedName>
        <fullName evidence="3">Uncharacterized protein</fullName>
    </submittedName>
</protein>
<dbReference type="AlphaFoldDB" id="A0AAD7KD73"/>